<dbReference type="RefSeq" id="WP_408164391.1">
    <property type="nucleotide sequence ID" value="NZ_JAQQDB010000079.1"/>
</dbReference>
<dbReference type="CDD" id="cd00082">
    <property type="entry name" value="HisKA"/>
    <property type="match status" value="1"/>
</dbReference>
<evidence type="ECO:0000256" key="3">
    <source>
        <dbReference type="ARBA" id="ARBA00022553"/>
    </source>
</evidence>
<evidence type="ECO:0000256" key="5">
    <source>
        <dbReference type="ARBA" id="ARBA00022777"/>
    </source>
</evidence>
<keyword evidence="6" id="KW-0902">Two-component regulatory system</keyword>
<dbReference type="SMART" id="SM00387">
    <property type="entry name" value="HATPase_c"/>
    <property type="match status" value="1"/>
</dbReference>
<dbReference type="Pfam" id="PF02518">
    <property type="entry name" value="HATPase_c"/>
    <property type="match status" value="1"/>
</dbReference>
<proteinExistence type="predicted"/>
<gene>
    <name evidence="8" type="ORF">PQR08_37990</name>
</gene>
<protein>
    <recommendedName>
        <fullName evidence="2">histidine kinase</fullName>
        <ecNumber evidence="2">2.7.13.3</ecNumber>
    </recommendedName>
</protein>
<keyword evidence="3" id="KW-0597">Phosphoprotein</keyword>
<dbReference type="Gene3D" id="1.10.287.130">
    <property type="match status" value="1"/>
</dbReference>
<name>A0ABW9CYQ2_9BURK</name>
<dbReference type="Gene3D" id="3.30.565.10">
    <property type="entry name" value="Histidine kinase-like ATPase, C-terminal domain"/>
    <property type="match status" value="1"/>
</dbReference>
<dbReference type="PANTHER" id="PTHR43711">
    <property type="entry name" value="TWO-COMPONENT HISTIDINE KINASE"/>
    <property type="match status" value="1"/>
</dbReference>
<sequence length="407" mass="45781">MSDGKALPLRQFADFLRVGQTRLTEKWMKMVFDDGDLIEADKLTYDQLADHLPQILAKLCAALDAQGVEKVEPAMEHDAKMHGIVRWRQGYRIEELVRELDLFHFVLSDALDEFVDTDASGTFARGHERRARRLIANALSFVTLTSIREAVHERDRKVDEYTGRLERANHELELKQRLVGDLHESRMQITRSVVHDLRNFLNAFTMALQLIARAPMKAEAALTLANRQAADMKQLVDQMVEYSVVLGDNNPLSVEKVELHDLFDELVASSRPDVEGKGLRFHARFDSELSSVTSNRLKLKQVALNLISNATKYTKSGEIEIGFAKVDDGGWSICVSDTGVGIAPSDVQRVFNEFERAAGEDIPGAGLGLAIVKELCRVLQGRIHFESRVGQGTTFEIRFPIELQSPR</sequence>
<dbReference type="SUPFAM" id="SSF55874">
    <property type="entry name" value="ATPase domain of HSP90 chaperone/DNA topoisomerase II/histidine kinase"/>
    <property type="match status" value="1"/>
</dbReference>
<accession>A0ABW9CYQ2</accession>
<keyword evidence="5 8" id="KW-0418">Kinase</keyword>
<evidence type="ECO:0000256" key="2">
    <source>
        <dbReference type="ARBA" id="ARBA00012438"/>
    </source>
</evidence>
<dbReference type="InterPro" id="IPR005467">
    <property type="entry name" value="His_kinase_dom"/>
</dbReference>
<dbReference type="PANTHER" id="PTHR43711:SF28">
    <property type="entry name" value="SENSOR HISTIDINE KINASE YXDK"/>
    <property type="match status" value="1"/>
</dbReference>
<feature type="domain" description="Histidine kinase" evidence="7">
    <location>
        <begin position="192"/>
        <end position="403"/>
    </location>
</feature>
<evidence type="ECO:0000256" key="1">
    <source>
        <dbReference type="ARBA" id="ARBA00000085"/>
    </source>
</evidence>
<keyword evidence="9" id="KW-1185">Reference proteome</keyword>
<evidence type="ECO:0000313" key="9">
    <source>
        <dbReference type="Proteomes" id="UP001629462"/>
    </source>
</evidence>
<keyword evidence="4" id="KW-0808">Transferase</keyword>
<dbReference type="InterPro" id="IPR004358">
    <property type="entry name" value="Sig_transdc_His_kin-like_C"/>
</dbReference>
<comment type="caution">
    <text evidence="8">The sequence shown here is derived from an EMBL/GenBank/DDBJ whole genome shotgun (WGS) entry which is preliminary data.</text>
</comment>
<dbReference type="InterPro" id="IPR003594">
    <property type="entry name" value="HATPase_dom"/>
</dbReference>
<comment type="catalytic activity">
    <reaction evidence="1">
        <text>ATP + protein L-histidine = ADP + protein N-phospho-L-histidine.</text>
        <dbReference type="EC" id="2.7.13.3"/>
    </reaction>
</comment>
<dbReference type="PRINTS" id="PR00344">
    <property type="entry name" value="BCTRLSENSOR"/>
</dbReference>
<dbReference type="InterPro" id="IPR003661">
    <property type="entry name" value="HisK_dim/P_dom"/>
</dbReference>
<dbReference type="EC" id="2.7.13.3" evidence="2"/>
<dbReference type="EMBL" id="JAQQDB010000079">
    <property type="protein sequence ID" value="MFM0523217.1"/>
    <property type="molecule type" value="Genomic_DNA"/>
</dbReference>
<dbReference type="Proteomes" id="UP001629462">
    <property type="component" value="Unassembled WGS sequence"/>
</dbReference>
<dbReference type="GO" id="GO:0016301">
    <property type="term" value="F:kinase activity"/>
    <property type="evidence" value="ECO:0007669"/>
    <property type="project" value="UniProtKB-KW"/>
</dbReference>
<evidence type="ECO:0000259" key="7">
    <source>
        <dbReference type="PROSITE" id="PS50109"/>
    </source>
</evidence>
<evidence type="ECO:0000313" key="8">
    <source>
        <dbReference type="EMBL" id="MFM0523217.1"/>
    </source>
</evidence>
<dbReference type="InterPro" id="IPR036890">
    <property type="entry name" value="HATPase_C_sf"/>
</dbReference>
<organism evidence="8 9">
    <name type="scientific">Caballeronia jiangsuensis</name>
    <dbReference type="NCBI Taxonomy" id="1458357"/>
    <lineage>
        <taxon>Bacteria</taxon>
        <taxon>Pseudomonadati</taxon>
        <taxon>Pseudomonadota</taxon>
        <taxon>Betaproteobacteria</taxon>
        <taxon>Burkholderiales</taxon>
        <taxon>Burkholderiaceae</taxon>
        <taxon>Caballeronia</taxon>
    </lineage>
</organism>
<evidence type="ECO:0000256" key="6">
    <source>
        <dbReference type="ARBA" id="ARBA00023012"/>
    </source>
</evidence>
<dbReference type="InterPro" id="IPR050736">
    <property type="entry name" value="Sensor_HK_Regulatory"/>
</dbReference>
<evidence type="ECO:0000256" key="4">
    <source>
        <dbReference type="ARBA" id="ARBA00022679"/>
    </source>
</evidence>
<dbReference type="PROSITE" id="PS50109">
    <property type="entry name" value="HIS_KIN"/>
    <property type="match status" value="1"/>
</dbReference>
<reference evidence="8 9" key="1">
    <citation type="journal article" date="2024" name="Chem. Sci.">
        <title>Discovery of megapolipeptins by genome mining of a Burkholderiales bacteria collection.</title>
        <authorList>
            <person name="Paulo B.S."/>
            <person name="Recchia M.J.J."/>
            <person name="Lee S."/>
            <person name="Fergusson C.H."/>
            <person name="Romanowski S.B."/>
            <person name="Hernandez A."/>
            <person name="Krull N."/>
            <person name="Liu D.Y."/>
            <person name="Cavanagh H."/>
            <person name="Bos A."/>
            <person name="Gray C.A."/>
            <person name="Murphy B.T."/>
            <person name="Linington R.G."/>
            <person name="Eustaquio A.S."/>
        </authorList>
    </citation>
    <scope>NUCLEOTIDE SEQUENCE [LARGE SCALE GENOMIC DNA]</scope>
    <source>
        <strain evidence="8 9">RL17-374-BIF-D</strain>
    </source>
</reference>